<sequence>MGTAAALELSCATLVLKLGFDLSVYPQLIAPSPIRGLNAICRWLKVLWARGTALTREGYMAVGQYMGSKSAAPEIAPLRAVSTTVDISRMTSGTCVEEISNPRATVGQRGFSGLDCIPKIDELLHFTVR</sequence>
<comment type="caution">
    <text evidence="2">The sequence shown here is derived from an EMBL/GenBank/DDBJ whole genome shotgun (WGS) entry which is preliminary data.</text>
</comment>
<feature type="chain" id="PRO_5042205211" evidence="1">
    <location>
        <begin position="20"/>
        <end position="129"/>
    </location>
</feature>
<evidence type="ECO:0000256" key="1">
    <source>
        <dbReference type="SAM" id="SignalP"/>
    </source>
</evidence>
<keyword evidence="1" id="KW-0732">Signal</keyword>
<evidence type="ECO:0000313" key="2">
    <source>
        <dbReference type="EMBL" id="KAK1727555.1"/>
    </source>
</evidence>
<feature type="signal peptide" evidence="1">
    <location>
        <begin position="1"/>
        <end position="19"/>
    </location>
</feature>
<proteinExistence type="predicted"/>
<dbReference type="RefSeq" id="XP_060367610.1">
    <property type="nucleotide sequence ID" value="XM_060510275.1"/>
</dbReference>
<gene>
    <name evidence="2" type="ORF">BDZ83DRAFT_649429</name>
</gene>
<organism evidence="2 3">
    <name type="scientific">Glomerella acutata</name>
    <name type="common">Colletotrichum acutatum</name>
    <dbReference type="NCBI Taxonomy" id="27357"/>
    <lineage>
        <taxon>Eukaryota</taxon>
        <taxon>Fungi</taxon>
        <taxon>Dikarya</taxon>
        <taxon>Ascomycota</taxon>
        <taxon>Pezizomycotina</taxon>
        <taxon>Sordariomycetes</taxon>
        <taxon>Hypocreomycetidae</taxon>
        <taxon>Glomerellales</taxon>
        <taxon>Glomerellaceae</taxon>
        <taxon>Colletotrichum</taxon>
        <taxon>Colletotrichum acutatum species complex</taxon>
    </lineage>
</organism>
<protein>
    <submittedName>
        <fullName evidence="2">Uncharacterized protein</fullName>
    </submittedName>
</protein>
<dbReference type="AlphaFoldDB" id="A0AAD8UWF6"/>
<keyword evidence="3" id="KW-1185">Reference proteome</keyword>
<dbReference type="EMBL" id="JAHMHS010000023">
    <property type="protein sequence ID" value="KAK1727555.1"/>
    <property type="molecule type" value="Genomic_DNA"/>
</dbReference>
<dbReference type="GeneID" id="85394174"/>
<name>A0AAD8UWF6_GLOAC</name>
<dbReference type="Proteomes" id="UP001244207">
    <property type="component" value="Unassembled WGS sequence"/>
</dbReference>
<reference evidence="2" key="1">
    <citation type="submission" date="2021-12" db="EMBL/GenBank/DDBJ databases">
        <title>Comparative genomics, transcriptomics and evolutionary studies reveal genomic signatures of adaptation to plant cell wall in hemibiotrophic fungi.</title>
        <authorList>
            <consortium name="DOE Joint Genome Institute"/>
            <person name="Baroncelli R."/>
            <person name="Diaz J.F."/>
            <person name="Benocci T."/>
            <person name="Peng M."/>
            <person name="Battaglia E."/>
            <person name="Haridas S."/>
            <person name="Andreopoulos W."/>
            <person name="Labutti K."/>
            <person name="Pangilinan J."/>
            <person name="Floch G.L."/>
            <person name="Makela M.R."/>
            <person name="Henrissat B."/>
            <person name="Grigoriev I.V."/>
            <person name="Crouch J.A."/>
            <person name="De Vries R.P."/>
            <person name="Sukno S.A."/>
            <person name="Thon M.R."/>
        </authorList>
    </citation>
    <scope>NUCLEOTIDE SEQUENCE</scope>
    <source>
        <strain evidence="2">CBS 112980</strain>
    </source>
</reference>
<evidence type="ECO:0000313" key="3">
    <source>
        <dbReference type="Proteomes" id="UP001244207"/>
    </source>
</evidence>
<accession>A0AAD8UWF6</accession>